<evidence type="ECO:0000259" key="11">
    <source>
        <dbReference type="PROSITE" id="PS50112"/>
    </source>
</evidence>
<evidence type="ECO:0000256" key="4">
    <source>
        <dbReference type="ARBA" id="ARBA00022679"/>
    </source>
</evidence>
<feature type="domain" description="PAS" evidence="11">
    <location>
        <begin position="142"/>
        <end position="181"/>
    </location>
</feature>
<dbReference type="SMART" id="SM00388">
    <property type="entry name" value="HisKA"/>
    <property type="match status" value="1"/>
</dbReference>
<keyword evidence="4" id="KW-0808">Transferase</keyword>
<keyword evidence="9" id="KW-0175">Coiled coil</keyword>
<feature type="domain" description="Histidine kinase" evidence="10">
    <location>
        <begin position="280"/>
        <end position="483"/>
    </location>
</feature>
<gene>
    <name evidence="13" type="primary">kinA</name>
    <name evidence="13" type="ORF">GCM10007096_17610</name>
</gene>
<dbReference type="PROSITE" id="PS50113">
    <property type="entry name" value="PAC"/>
    <property type="match status" value="1"/>
</dbReference>
<dbReference type="SUPFAM" id="SSF55874">
    <property type="entry name" value="ATPase domain of HSP90 chaperone/DNA topoisomerase II/histidine kinase"/>
    <property type="match status" value="1"/>
</dbReference>
<comment type="catalytic activity">
    <reaction evidence="1">
        <text>ATP + protein L-histidine = ADP + protein N-phospho-L-histidine.</text>
        <dbReference type="EC" id="2.7.13.3"/>
    </reaction>
</comment>
<dbReference type="EC" id="2.7.13.3" evidence="2"/>
<proteinExistence type="predicted"/>
<dbReference type="PROSITE" id="PS50109">
    <property type="entry name" value="HIS_KIN"/>
    <property type="match status" value="1"/>
</dbReference>
<dbReference type="InterPro" id="IPR000014">
    <property type="entry name" value="PAS"/>
</dbReference>
<dbReference type="Pfam" id="PF02518">
    <property type="entry name" value="HATPase_c"/>
    <property type="match status" value="1"/>
</dbReference>
<evidence type="ECO:0000256" key="8">
    <source>
        <dbReference type="ARBA" id="ARBA00023012"/>
    </source>
</evidence>
<dbReference type="Gene3D" id="3.30.565.10">
    <property type="entry name" value="Histidine kinase-like ATPase, C-terminal domain"/>
    <property type="match status" value="1"/>
</dbReference>
<accession>A0A8J3ELT9</accession>
<dbReference type="EMBL" id="BMFV01000011">
    <property type="protein sequence ID" value="GGH80746.1"/>
    <property type="molecule type" value="Genomic_DNA"/>
</dbReference>
<dbReference type="RefSeq" id="WP_188497037.1">
    <property type="nucleotide sequence ID" value="NZ_BMFV01000011.1"/>
</dbReference>
<evidence type="ECO:0000256" key="3">
    <source>
        <dbReference type="ARBA" id="ARBA00022553"/>
    </source>
</evidence>
<keyword evidence="6 13" id="KW-0418">Kinase</keyword>
<dbReference type="PANTHER" id="PTHR43065:SF34">
    <property type="entry name" value="SPORULATION KINASE A"/>
    <property type="match status" value="1"/>
</dbReference>
<dbReference type="Gene3D" id="1.10.287.130">
    <property type="match status" value="1"/>
</dbReference>
<evidence type="ECO:0000256" key="5">
    <source>
        <dbReference type="ARBA" id="ARBA00022741"/>
    </source>
</evidence>
<keyword evidence="7" id="KW-0067">ATP-binding</keyword>
<feature type="domain" description="PAC" evidence="12">
    <location>
        <begin position="87"/>
        <end position="141"/>
    </location>
</feature>
<dbReference type="Pfam" id="PF08447">
    <property type="entry name" value="PAS_3"/>
    <property type="match status" value="1"/>
</dbReference>
<dbReference type="InterPro" id="IPR004358">
    <property type="entry name" value="Sig_transdc_His_kin-like_C"/>
</dbReference>
<dbReference type="InterPro" id="IPR036097">
    <property type="entry name" value="HisK_dim/P_sf"/>
</dbReference>
<feature type="domain" description="PAS" evidence="11">
    <location>
        <begin position="38"/>
        <end position="87"/>
    </location>
</feature>
<dbReference type="InterPro" id="IPR035965">
    <property type="entry name" value="PAS-like_dom_sf"/>
</dbReference>
<dbReference type="InterPro" id="IPR000700">
    <property type="entry name" value="PAS-assoc_C"/>
</dbReference>
<keyword evidence="8" id="KW-0902">Two-component regulatory system</keyword>
<dbReference type="Proteomes" id="UP000656813">
    <property type="component" value="Unassembled WGS sequence"/>
</dbReference>
<dbReference type="PRINTS" id="PR00344">
    <property type="entry name" value="BCTRLSENSOR"/>
</dbReference>
<dbReference type="SMART" id="SM00387">
    <property type="entry name" value="HATPase_c"/>
    <property type="match status" value="1"/>
</dbReference>
<dbReference type="Pfam" id="PF00512">
    <property type="entry name" value="HisKA"/>
    <property type="match status" value="1"/>
</dbReference>
<dbReference type="GO" id="GO:0005524">
    <property type="term" value="F:ATP binding"/>
    <property type="evidence" value="ECO:0007669"/>
    <property type="project" value="UniProtKB-KW"/>
</dbReference>
<keyword evidence="3" id="KW-0597">Phosphoprotein</keyword>
<dbReference type="Pfam" id="PF00989">
    <property type="entry name" value="PAS"/>
    <property type="match status" value="1"/>
</dbReference>
<reference evidence="13" key="1">
    <citation type="journal article" date="2014" name="Int. J. Syst. Evol. Microbiol.">
        <title>Complete genome sequence of Corynebacterium casei LMG S-19264T (=DSM 44701T), isolated from a smear-ripened cheese.</title>
        <authorList>
            <consortium name="US DOE Joint Genome Institute (JGI-PGF)"/>
            <person name="Walter F."/>
            <person name="Albersmeier A."/>
            <person name="Kalinowski J."/>
            <person name="Ruckert C."/>
        </authorList>
    </citation>
    <scope>NUCLEOTIDE SEQUENCE</scope>
    <source>
        <strain evidence="13">CGMCC 1.12777</strain>
    </source>
</reference>
<evidence type="ECO:0000313" key="13">
    <source>
        <dbReference type="EMBL" id="GGH80746.1"/>
    </source>
</evidence>
<dbReference type="NCBIfam" id="TIGR00229">
    <property type="entry name" value="sensory_box"/>
    <property type="match status" value="2"/>
</dbReference>
<evidence type="ECO:0000259" key="12">
    <source>
        <dbReference type="PROSITE" id="PS50113"/>
    </source>
</evidence>
<evidence type="ECO:0000259" key="10">
    <source>
        <dbReference type="PROSITE" id="PS50109"/>
    </source>
</evidence>
<dbReference type="InterPro" id="IPR003661">
    <property type="entry name" value="HisK_dim/P_dom"/>
</dbReference>
<dbReference type="PANTHER" id="PTHR43065">
    <property type="entry name" value="SENSOR HISTIDINE KINASE"/>
    <property type="match status" value="1"/>
</dbReference>
<evidence type="ECO:0000256" key="6">
    <source>
        <dbReference type="ARBA" id="ARBA00022777"/>
    </source>
</evidence>
<dbReference type="AlphaFoldDB" id="A0A8J3ELT9"/>
<dbReference type="InterPro" id="IPR005467">
    <property type="entry name" value="His_kinase_dom"/>
</dbReference>
<dbReference type="GO" id="GO:0006355">
    <property type="term" value="P:regulation of DNA-templated transcription"/>
    <property type="evidence" value="ECO:0007669"/>
    <property type="project" value="InterPro"/>
</dbReference>
<evidence type="ECO:0000256" key="1">
    <source>
        <dbReference type="ARBA" id="ARBA00000085"/>
    </source>
</evidence>
<comment type="caution">
    <text evidence="13">The sequence shown here is derived from an EMBL/GenBank/DDBJ whole genome shotgun (WGS) entry which is preliminary data.</text>
</comment>
<dbReference type="Gene3D" id="3.30.450.20">
    <property type="entry name" value="PAS domain"/>
    <property type="match status" value="2"/>
</dbReference>
<keyword evidence="5" id="KW-0547">Nucleotide-binding</keyword>
<evidence type="ECO:0000256" key="9">
    <source>
        <dbReference type="SAM" id="Coils"/>
    </source>
</evidence>
<evidence type="ECO:0000256" key="7">
    <source>
        <dbReference type="ARBA" id="ARBA00022840"/>
    </source>
</evidence>
<evidence type="ECO:0000256" key="2">
    <source>
        <dbReference type="ARBA" id="ARBA00012438"/>
    </source>
</evidence>
<sequence>MDRVDKLNPNAAKEHTLENSQLYHQYFSEMVSRHYLSSGEFIYISPSFHKLIHYSPYDLYGQSFYSLIHPQDRERVTEQFRSQQANGKMSYRLKRKVGDYIWVETEYSKNVTEPKDNEDTLCFCITRDVTEYKRVEEELKEQEDKYRTLVEQSHDTIGIMSEEGYWIYINESGKRLLGITQASEAIGRSIFSFVDHSQTNLLKREFSKIKETWEPLKLNNITIIRTDNETRETEIDIIPTSYKERRTLQVVITDITEQRKTEDFLQQTEKLSVIGHLAAGIAHEIRNPLTTIKGFVQLLKGKMEAKYSRVMMQELERIETIVGDLLVLAKPEVVSKETVDLVELMNRTVTLLQSQAILNNVSIEFKPESEEVPIKCEPNKLKQVFINILKNAIEALPNGGDIRVTQSFNRDQSILLSFSDDGNGIPKERLARLGEPFYSTKEKGTGLGLMICDRIIKSHGGSMEIDSVVGKGTTIKVKLPIDSDE</sequence>
<dbReference type="PROSITE" id="PS50112">
    <property type="entry name" value="PAS"/>
    <property type="match status" value="2"/>
</dbReference>
<dbReference type="CDD" id="cd00075">
    <property type="entry name" value="HATPase"/>
    <property type="match status" value="1"/>
</dbReference>
<evidence type="ECO:0000313" key="14">
    <source>
        <dbReference type="Proteomes" id="UP000656813"/>
    </source>
</evidence>
<dbReference type="SMART" id="SM00091">
    <property type="entry name" value="PAS"/>
    <property type="match status" value="2"/>
</dbReference>
<name>A0A8J3ELT9_9BACL</name>
<reference evidence="13" key="2">
    <citation type="submission" date="2020-09" db="EMBL/GenBank/DDBJ databases">
        <authorList>
            <person name="Sun Q."/>
            <person name="Zhou Y."/>
        </authorList>
    </citation>
    <scope>NUCLEOTIDE SEQUENCE</scope>
    <source>
        <strain evidence="13">CGMCC 1.12777</strain>
    </source>
</reference>
<dbReference type="CDD" id="cd00130">
    <property type="entry name" value="PAS"/>
    <property type="match status" value="2"/>
</dbReference>
<dbReference type="InterPro" id="IPR003594">
    <property type="entry name" value="HATPase_dom"/>
</dbReference>
<dbReference type="InterPro" id="IPR036890">
    <property type="entry name" value="HATPase_C_sf"/>
</dbReference>
<protein>
    <recommendedName>
        <fullName evidence="2">histidine kinase</fullName>
        <ecNumber evidence="2">2.7.13.3</ecNumber>
    </recommendedName>
</protein>
<dbReference type="SUPFAM" id="SSF47384">
    <property type="entry name" value="Homodimeric domain of signal transducing histidine kinase"/>
    <property type="match status" value="1"/>
</dbReference>
<dbReference type="InterPro" id="IPR013767">
    <property type="entry name" value="PAS_fold"/>
</dbReference>
<dbReference type="SUPFAM" id="SSF55785">
    <property type="entry name" value="PYP-like sensor domain (PAS domain)"/>
    <property type="match status" value="2"/>
</dbReference>
<feature type="coiled-coil region" evidence="9">
    <location>
        <begin position="125"/>
        <end position="152"/>
    </location>
</feature>
<dbReference type="GO" id="GO:0000155">
    <property type="term" value="F:phosphorelay sensor kinase activity"/>
    <property type="evidence" value="ECO:0007669"/>
    <property type="project" value="InterPro"/>
</dbReference>
<organism evidence="13 14">
    <name type="scientific">Pullulanibacillus pueri</name>
    <dbReference type="NCBI Taxonomy" id="1437324"/>
    <lineage>
        <taxon>Bacteria</taxon>
        <taxon>Bacillati</taxon>
        <taxon>Bacillota</taxon>
        <taxon>Bacilli</taxon>
        <taxon>Bacillales</taxon>
        <taxon>Sporolactobacillaceae</taxon>
        <taxon>Pullulanibacillus</taxon>
    </lineage>
</organism>
<dbReference type="CDD" id="cd00082">
    <property type="entry name" value="HisKA"/>
    <property type="match status" value="1"/>
</dbReference>
<dbReference type="InterPro" id="IPR013655">
    <property type="entry name" value="PAS_fold_3"/>
</dbReference>
<keyword evidence="14" id="KW-1185">Reference proteome</keyword>